<dbReference type="EMBL" id="FTMD01000001">
    <property type="protein sequence ID" value="SIP86752.1"/>
    <property type="molecule type" value="Genomic_DNA"/>
</dbReference>
<keyword evidence="7" id="KW-1185">Reference proteome</keyword>
<evidence type="ECO:0000256" key="2">
    <source>
        <dbReference type="ARBA" id="ARBA00023015"/>
    </source>
</evidence>
<dbReference type="AlphaFoldDB" id="A0A1N6N3X2"/>
<dbReference type="Proteomes" id="UP000186819">
    <property type="component" value="Unassembled WGS sequence"/>
</dbReference>
<dbReference type="CDD" id="cd08473">
    <property type="entry name" value="PBP2_CrgA_like_4"/>
    <property type="match status" value="1"/>
</dbReference>
<keyword evidence="3" id="KW-0238">DNA-binding</keyword>
<dbReference type="Pfam" id="PF00126">
    <property type="entry name" value="HTH_1"/>
    <property type="match status" value="1"/>
</dbReference>
<evidence type="ECO:0000256" key="4">
    <source>
        <dbReference type="ARBA" id="ARBA00023163"/>
    </source>
</evidence>
<dbReference type="PANTHER" id="PTHR30537">
    <property type="entry name" value="HTH-TYPE TRANSCRIPTIONAL REGULATOR"/>
    <property type="match status" value="1"/>
</dbReference>
<dbReference type="Gene3D" id="3.40.190.290">
    <property type="match status" value="1"/>
</dbReference>
<dbReference type="GO" id="GO:0043565">
    <property type="term" value="F:sequence-specific DNA binding"/>
    <property type="evidence" value="ECO:0007669"/>
    <property type="project" value="TreeGrafter"/>
</dbReference>
<dbReference type="STRING" id="34027.SAMN05421829_10155"/>
<dbReference type="PANTHER" id="PTHR30537:SF31">
    <property type="entry name" value="TRANSCRIPTIONAL REGULATOR, LYSR FAMILY"/>
    <property type="match status" value="1"/>
</dbReference>
<evidence type="ECO:0000313" key="7">
    <source>
        <dbReference type="Proteomes" id="UP000186819"/>
    </source>
</evidence>
<dbReference type="InterPro" id="IPR036390">
    <property type="entry name" value="WH_DNA-bd_sf"/>
</dbReference>
<dbReference type="Gene3D" id="1.10.10.10">
    <property type="entry name" value="Winged helix-like DNA-binding domain superfamily/Winged helix DNA-binding domain"/>
    <property type="match status" value="1"/>
</dbReference>
<protein>
    <submittedName>
        <fullName evidence="6">Transcriptional regulator, LysR family</fullName>
    </submittedName>
</protein>
<sequence length="312" mass="35143">MHDLNDFYYFHAVVTYHGFSAAARQIGVPKATLSKRVAKLEERLQVRLLERSTRQSRMTDVGRAFYEHCQSILAGAEAAEAAAAQSHAEPQGIVRVSCPQGLIQNLVEDLLPGFMKRYPKLRVQLKVINRRADLIEDRVDIAIRARSRLDNDHNLIVRPLGYSRLVLVMSQQFFATFGQRPTIDCLASLPTLSMVEDADEDVWELVGPDGQTRNFRLTPRLFCSDFELLRKATLEGLGVSLLPEHICMPWLLTGELVNVLPDWHTRPAIVYAAFISRKGLLPSVRTLIDYLVLEIPRILNQSSANCPNAVKA</sequence>
<dbReference type="GO" id="GO:0003700">
    <property type="term" value="F:DNA-binding transcription factor activity"/>
    <property type="evidence" value="ECO:0007669"/>
    <property type="project" value="InterPro"/>
</dbReference>
<keyword evidence="4" id="KW-0804">Transcription</keyword>
<evidence type="ECO:0000256" key="1">
    <source>
        <dbReference type="ARBA" id="ARBA00009437"/>
    </source>
</evidence>
<accession>A0A1N6N3X2</accession>
<dbReference type="InterPro" id="IPR036388">
    <property type="entry name" value="WH-like_DNA-bd_sf"/>
</dbReference>
<dbReference type="FunFam" id="1.10.10.10:FF:000001">
    <property type="entry name" value="LysR family transcriptional regulator"/>
    <property type="match status" value="1"/>
</dbReference>
<dbReference type="PROSITE" id="PS50931">
    <property type="entry name" value="HTH_LYSR"/>
    <property type="match status" value="1"/>
</dbReference>
<dbReference type="InterPro" id="IPR005119">
    <property type="entry name" value="LysR_subst-bd"/>
</dbReference>
<gene>
    <name evidence="6" type="ORF">SAMN05421829_10155</name>
</gene>
<organism evidence="6 7">
    <name type="scientific">Aromatoleum tolulyticum</name>
    <dbReference type="NCBI Taxonomy" id="34027"/>
    <lineage>
        <taxon>Bacteria</taxon>
        <taxon>Pseudomonadati</taxon>
        <taxon>Pseudomonadota</taxon>
        <taxon>Betaproteobacteria</taxon>
        <taxon>Rhodocyclales</taxon>
        <taxon>Rhodocyclaceae</taxon>
        <taxon>Aromatoleum</taxon>
    </lineage>
</organism>
<evidence type="ECO:0000313" key="6">
    <source>
        <dbReference type="EMBL" id="SIP86752.1"/>
    </source>
</evidence>
<reference evidence="7" key="1">
    <citation type="submission" date="2017-01" db="EMBL/GenBank/DDBJ databases">
        <authorList>
            <person name="Varghese N."/>
            <person name="Submissions S."/>
        </authorList>
    </citation>
    <scope>NUCLEOTIDE SEQUENCE [LARGE SCALE GENOMIC DNA]</scope>
    <source>
        <strain evidence="7">ATCC 51758</strain>
    </source>
</reference>
<proteinExistence type="inferred from homology"/>
<dbReference type="GO" id="GO:0006351">
    <property type="term" value="P:DNA-templated transcription"/>
    <property type="evidence" value="ECO:0007669"/>
    <property type="project" value="TreeGrafter"/>
</dbReference>
<dbReference type="OrthoDB" id="9178040at2"/>
<dbReference type="SUPFAM" id="SSF46785">
    <property type="entry name" value="Winged helix' DNA-binding domain"/>
    <property type="match status" value="1"/>
</dbReference>
<evidence type="ECO:0000259" key="5">
    <source>
        <dbReference type="PROSITE" id="PS50931"/>
    </source>
</evidence>
<feature type="domain" description="HTH lysR-type" evidence="5">
    <location>
        <begin position="1"/>
        <end position="59"/>
    </location>
</feature>
<dbReference type="InterPro" id="IPR000847">
    <property type="entry name" value="LysR_HTH_N"/>
</dbReference>
<dbReference type="InterPro" id="IPR058163">
    <property type="entry name" value="LysR-type_TF_proteobact-type"/>
</dbReference>
<dbReference type="SUPFAM" id="SSF53850">
    <property type="entry name" value="Periplasmic binding protein-like II"/>
    <property type="match status" value="1"/>
</dbReference>
<name>A0A1N6N3X2_9RHOO</name>
<keyword evidence="2" id="KW-0805">Transcription regulation</keyword>
<dbReference type="Pfam" id="PF03466">
    <property type="entry name" value="LysR_substrate"/>
    <property type="match status" value="1"/>
</dbReference>
<evidence type="ECO:0000256" key="3">
    <source>
        <dbReference type="ARBA" id="ARBA00023125"/>
    </source>
</evidence>
<dbReference type="RefSeq" id="WP_076600105.1">
    <property type="nucleotide sequence ID" value="NZ_FTMD01000001.1"/>
</dbReference>
<comment type="similarity">
    <text evidence="1">Belongs to the LysR transcriptional regulatory family.</text>
</comment>